<gene>
    <name evidence="1" type="ordered locus">Dbac_1253</name>
</gene>
<evidence type="ECO:0000313" key="1">
    <source>
        <dbReference type="EMBL" id="ACU89356.1"/>
    </source>
</evidence>
<organism evidence="1 2">
    <name type="scientific">Desulfomicrobium baculatum (strain DSM 4028 / VKM B-1378 / X)</name>
    <name type="common">Desulfovibrio baculatus</name>
    <dbReference type="NCBI Taxonomy" id="525897"/>
    <lineage>
        <taxon>Bacteria</taxon>
        <taxon>Pseudomonadati</taxon>
        <taxon>Thermodesulfobacteriota</taxon>
        <taxon>Desulfovibrionia</taxon>
        <taxon>Desulfovibrionales</taxon>
        <taxon>Desulfomicrobiaceae</taxon>
        <taxon>Desulfomicrobium</taxon>
    </lineage>
</organism>
<evidence type="ECO:0000313" key="2">
    <source>
        <dbReference type="Proteomes" id="UP000002216"/>
    </source>
</evidence>
<keyword evidence="2" id="KW-1185">Reference proteome</keyword>
<dbReference type="HOGENOM" id="CLU_2824051_0_0_7"/>
<sequence>MSIYGDERTVFTELLKIYIDTIRREIALHLWNGSKKIITVINFKKIYKIKFYMIIPKEMFYNLLII</sequence>
<proteinExistence type="predicted"/>
<dbReference type="EMBL" id="CP001629">
    <property type="protein sequence ID" value="ACU89356.1"/>
    <property type="molecule type" value="Genomic_DNA"/>
</dbReference>
<dbReference type="KEGG" id="dba:Dbac_1253"/>
<name>C7LRX3_DESBD</name>
<dbReference type="AlphaFoldDB" id="C7LRX3"/>
<accession>C7LRX3</accession>
<protein>
    <submittedName>
        <fullName evidence="1">Uncharacterized protein</fullName>
    </submittedName>
</protein>
<reference evidence="1 2" key="1">
    <citation type="journal article" date="2009" name="Stand. Genomic Sci.">
        <title>Complete genome sequence of Desulfomicrobium baculatum type strain (X).</title>
        <authorList>
            <person name="Copeland A."/>
            <person name="Spring S."/>
            <person name="Goker M."/>
            <person name="Schneider S."/>
            <person name="Lapidus A."/>
            <person name="Del Rio T.G."/>
            <person name="Tice H."/>
            <person name="Cheng J.F."/>
            <person name="Chen F."/>
            <person name="Nolan M."/>
            <person name="Bruce D."/>
            <person name="Goodwin L."/>
            <person name="Pitluck S."/>
            <person name="Ivanova N."/>
            <person name="Mavrommatis K."/>
            <person name="Ovchinnikova G."/>
            <person name="Pati A."/>
            <person name="Chen A."/>
            <person name="Palaniappan K."/>
            <person name="Land M."/>
            <person name="Hauser L."/>
            <person name="Chang Y.J."/>
            <person name="Jeffries C.C."/>
            <person name="Meincke L."/>
            <person name="Sims D."/>
            <person name="Brettin T."/>
            <person name="Detter J.C."/>
            <person name="Han C."/>
            <person name="Chain P."/>
            <person name="Bristow J."/>
            <person name="Eisen J.A."/>
            <person name="Markowitz V."/>
            <person name="Hugenholtz P."/>
            <person name="Kyrpides N.C."/>
            <person name="Klenk H.P."/>
            <person name="Lucas S."/>
        </authorList>
    </citation>
    <scope>NUCLEOTIDE SEQUENCE [LARGE SCALE GENOMIC DNA]</scope>
    <source>
        <strain evidence="2">DSM 4028 / VKM B-1378 / X</strain>
    </source>
</reference>
<dbReference type="Proteomes" id="UP000002216">
    <property type="component" value="Chromosome"/>
</dbReference>